<dbReference type="Gene3D" id="2.30.320.10">
    <property type="entry name" value="YwqG-like"/>
    <property type="match status" value="1"/>
</dbReference>
<evidence type="ECO:0008006" key="3">
    <source>
        <dbReference type="Google" id="ProtNLM"/>
    </source>
</evidence>
<name>A0AB39RTF2_9ACTN</name>
<sequence length="329" mass="37094">MRRTTPPRPLDVEALFPGLDAHRRTTTRLHPRPGKPSAADSSVGGPLLWPADEPWPACTEPHRRSSGERPADIRRRRRILAEAWARTERPGPTDEEREILGSLRRGRHAPWLTDTDPIPMIGLTQLYRRDIPDLTAGPPDRDLLQVFWCPFDRHGPTGYGMSLQLRWRDSSAVTHVLDPQPEPEVVGSDVYVPEPCVLHPEQVVEHQYSDLLPEPLRDVIDEWDTEDFTYQTDLSIAPGWKVGGYASWHVTDPARTDCAECRQPMEMLLAIASYEWDGRESSWTPLEDLPLVGADGIKTPTEVAVGRWGTGYLFVCPADPAHPHRVSVQ</sequence>
<dbReference type="AlphaFoldDB" id="A0AB39RTF2"/>
<proteinExistence type="predicted"/>
<protein>
    <recommendedName>
        <fullName evidence="3">DUF1963 domain-containing protein</fullName>
    </recommendedName>
</protein>
<dbReference type="RefSeq" id="WP_369249285.1">
    <property type="nucleotide sequence ID" value="NZ_CP163443.1"/>
</dbReference>
<dbReference type="InterPro" id="IPR015315">
    <property type="entry name" value="DUF1963"/>
</dbReference>
<feature type="region of interest" description="Disordered" evidence="1">
    <location>
        <begin position="1"/>
        <end position="71"/>
    </location>
</feature>
<feature type="compositionally biased region" description="Basic residues" evidence="1">
    <location>
        <begin position="24"/>
        <end position="33"/>
    </location>
</feature>
<reference evidence="2" key="1">
    <citation type="submission" date="2024-07" db="EMBL/GenBank/DDBJ databases">
        <authorList>
            <person name="Yu S.T."/>
        </authorList>
    </citation>
    <scope>NUCLEOTIDE SEQUENCE</scope>
    <source>
        <strain evidence="2">R41</strain>
    </source>
</reference>
<dbReference type="InterPro" id="IPR035948">
    <property type="entry name" value="YwqG-like_sf"/>
</dbReference>
<gene>
    <name evidence="2" type="ORF">AB5J53_33160</name>
</gene>
<accession>A0AB39RTF2</accession>
<organism evidence="2">
    <name type="scientific">Streptomyces sp. R41</name>
    <dbReference type="NCBI Taxonomy" id="3238632"/>
    <lineage>
        <taxon>Bacteria</taxon>
        <taxon>Bacillati</taxon>
        <taxon>Actinomycetota</taxon>
        <taxon>Actinomycetes</taxon>
        <taxon>Kitasatosporales</taxon>
        <taxon>Streptomycetaceae</taxon>
        <taxon>Streptomyces</taxon>
    </lineage>
</organism>
<dbReference type="EMBL" id="CP163443">
    <property type="protein sequence ID" value="XDQ56179.1"/>
    <property type="molecule type" value="Genomic_DNA"/>
</dbReference>
<dbReference type="Pfam" id="PF09234">
    <property type="entry name" value="DUF1963"/>
    <property type="match status" value="1"/>
</dbReference>
<feature type="compositionally biased region" description="Basic and acidic residues" evidence="1">
    <location>
        <begin position="60"/>
        <end position="71"/>
    </location>
</feature>
<evidence type="ECO:0000256" key="1">
    <source>
        <dbReference type="SAM" id="MobiDB-lite"/>
    </source>
</evidence>
<dbReference type="SUPFAM" id="SSF103032">
    <property type="entry name" value="Hypothetical protein YwqG"/>
    <property type="match status" value="1"/>
</dbReference>
<evidence type="ECO:0000313" key="2">
    <source>
        <dbReference type="EMBL" id="XDQ56179.1"/>
    </source>
</evidence>